<keyword evidence="2" id="KW-1185">Reference proteome</keyword>
<evidence type="ECO:0000313" key="2">
    <source>
        <dbReference type="Proteomes" id="UP001189429"/>
    </source>
</evidence>
<dbReference type="EMBL" id="CAUYUJ010005525">
    <property type="protein sequence ID" value="CAK0813959.1"/>
    <property type="molecule type" value="Genomic_DNA"/>
</dbReference>
<dbReference type="Proteomes" id="UP001189429">
    <property type="component" value="Unassembled WGS sequence"/>
</dbReference>
<accession>A0ABN9R8Y4</accession>
<organism evidence="1 2">
    <name type="scientific">Prorocentrum cordatum</name>
    <dbReference type="NCBI Taxonomy" id="2364126"/>
    <lineage>
        <taxon>Eukaryota</taxon>
        <taxon>Sar</taxon>
        <taxon>Alveolata</taxon>
        <taxon>Dinophyceae</taxon>
        <taxon>Prorocentrales</taxon>
        <taxon>Prorocentraceae</taxon>
        <taxon>Prorocentrum</taxon>
    </lineage>
</organism>
<name>A0ABN9R8Y4_9DINO</name>
<gene>
    <name evidence="1" type="ORF">PCOR1329_LOCUS17709</name>
</gene>
<evidence type="ECO:0000313" key="1">
    <source>
        <dbReference type="EMBL" id="CAK0813959.1"/>
    </source>
</evidence>
<proteinExistence type="predicted"/>
<comment type="caution">
    <text evidence="1">The sequence shown here is derived from an EMBL/GenBank/DDBJ whole genome shotgun (WGS) entry which is preliminary data.</text>
</comment>
<protein>
    <submittedName>
        <fullName evidence="1">Uncharacterized protein</fullName>
    </submittedName>
</protein>
<reference evidence="1" key="1">
    <citation type="submission" date="2023-10" db="EMBL/GenBank/DDBJ databases">
        <authorList>
            <person name="Chen Y."/>
            <person name="Shah S."/>
            <person name="Dougan E. K."/>
            <person name="Thang M."/>
            <person name="Chan C."/>
        </authorList>
    </citation>
    <scope>NUCLEOTIDE SEQUENCE [LARGE SCALE GENOMIC DNA]</scope>
</reference>
<sequence>MAASCEEVNRIRGRALRATGVRYSPTRGTYIHIYMCIYINRRSIPGESTEECVRAASTAKVMLASCGDELPGKWCCNRMSGALHAGVAVQAVYAKGEVAWDSICKPAWTTGNKDGNDVFWAREPQ</sequence>